<keyword evidence="3" id="KW-1185">Reference proteome</keyword>
<dbReference type="GO" id="GO:0004497">
    <property type="term" value="F:monooxygenase activity"/>
    <property type="evidence" value="ECO:0007669"/>
    <property type="project" value="UniProtKB-KW"/>
</dbReference>
<dbReference type="PRINTS" id="PR00420">
    <property type="entry name" value="RNGMNOXGNASE"/>
</dbReference>
<dbReference type="Proteomes" id="UP000598996">
    <property type="component" value="Unassembled WGS sequence"/>
</dbReference>
<keyword evidence="2" id="KW-0560">Oxidoreductase</keyword>
<dbReference type="SUPFAM" id="SSF51905">
    <property type="entry name" value="FAD/NAD(P)-binding domain"/>
    <property type="match status" value="1"/>
</dbReference>
<organism evidence="2 3">
    <name type="scientific">Paractinoplanes lichenicola</name>
    <dbReference type="NCBI Taxonomy" id="2802976"/>
    <lineage>
        <taxon>Bacteria</taxon>
        <taxon>Bacillati</taxon>
        <taxon>Actinomycetota</taxon>
        <taxon>Actinomycetes</taxon>
        <taxon>Micromonosporales</taxon>
        <taxon>Micromonosporaceae</taxon>
        <taxon>Paractinoplanes</taxon>
    </lineage>
</organism>
<dbReference type="Gene3D" id="3.50.50.60">
    <property type="entry name" value="FAD/NAD(P)-binding domain"/>
    <property type="match status" value="1"/>
</dbReference>
<dbReference type="PANTHER" id="PTHR46865">
    <property type="entry name" value="OXIDOREDUCTASE-RELATED"/>
    <property type="match status" value="1"/>
</dbReference>
<evidence type="ECO:0000313" key="3">
    <source>
        <dbReference type="Proteomes" id="UP000598996"/>
    </source>
</evidence>
<dbReference type="InterPro" id="IPR051704">
    <property type="entry name" value="FAD_aromatic-hydroxylase"/>
</dbReference>
<protein>
    <submittedName>
        <fullName evidence="2">FAD-dependent monooxygenase</fullName>
    </submittedName>
</protein>
<keyword evidence="2" id="KW-0503">Monooxygenase</keyword>
<feature type="domain" description="FAD-binding" evidence="1">
    <location>
        <begin position="6"/>
        <end position="337"/>
    </location>
</feature>
<dbReference type="Gene3D" id="3.30.9.10">
    <property type="entry name" value="D-Amino Acid Oxidase, subunit A, domain 2"/>
    <property type="match status" value="1"/>
</dbReference>
<accession>A0ABS1W023</accession>
<reference evidence="2 3" key="1">
    <citation type="submission" date="2021-01" db="EMBL/GenBank/DDBJ databases">
        <title>Actinoplanes sp. nov. LDG1-01 isolated from lichen.</title>
        <authorList>
            <person name="Saeng-In P."/>
            <person name="Phongsopitanun W."/>
            <person name="Kanchanasin P."/>
            <person name="Yuki M."/>
            <person name="Kudo T."/>
            <person name="Ohkuma M."/>
            <person name="Tanasupawat S."/>
        </authorList>
    </citation>
    <scope>NUCLEOTIDE SEQUENCE [LARGE SCALE GENOMIC DNA]</scope>
    <source>
        <strain evidence="2 3">LDG1-01</strain>
    </source>
</reference>
<comment type="caution">
    <text evidence="2">The sequence shown here is derived from an EMBL/GenBank/DDBJ whole genome shotgun (WGS) entry which is preliminary data.</text>
</comment>
<dbReference type="Pfam" id="PF01494">
    <property type="entry name" value="FAD_binding_3"/>
    <property type="match status" value="1"/>
</dbReference>
<dbReference type="InterPro" id="IPR002938">
    <property type="entry name" value="FAD-bd"/>
</dbReference>
<dbReference type="InterPro" id="IPR036188">
    <property type="entry name" value="FAD/NAD-bd_sf"/>
</dbReference>
<proteinExistence type="predicted"/>
<dbReference type="PANTHER" id="PTHR46865:SF8">
    <property type="entry name" value="POSSIBLE OXIDOREDUCTASE"/>
    <property type="match status" value="1"/>
</dbReference>
<sequence length="402" mass="43730">MTTHRALIVGTGIGGLATALRLHDIGWETVIVERAAARRSPGYFIALFGTGRAAAERLGVLDAIGNRLGDDTRNFDIDRSGRRRPGMGHGDLPGAPRLVLRGDVESSLFDAVSSWAGIRYGTTPVGLDEHADGVDVTLRTTTAAGDTEVTERFDLVVGADGLRSTVRRLQFGPDEDFLRPFHHMIGATILQRPVAGFRSGDGFVLAEPGRSAWVFPFANHQPGVLFNYRTTDEQAEFGRPAPESIRRAFGPEPLGPVLEDLVQQFEAADDVLFDAAYQVRMPSWHTGRVVLLGDAAWCLTLYSGMGASSALAGADLLGTTLQRNPGAPARALREWEQKLRPFIGAVQTTAHKDLVMFVPQTRRDRTARTVTLSLLRNPLAKRVMRGVIAQQFREKSLDVAGV</sequence>
<dbReference type="RefSeq" id="WP_202996809.1">
    <property type="nucleotide sequence ID" value="NZ_JAENHO010000013.1"/>
</dbReference>
<gene>
    <name evidence="2" type="ORF">JKJ07_37835</name>
</gene>
<evidence type="ECO:0000313" key="2">
    <source>
        <dbReference type="EMBL" id="MBL7260100.1"/>
    </source>
</evidence>
<name>A0ABS1W023_9ACTN</name>
<evidence type="ECO:0000259" key="1">
    <source>
        <dbReference type="Pfam" id="PF01494"/>
    </source>
</evidence>
<dbReference type="EMBL" id="JAENHO010000013">
    <property type="protein sequence ID" value="MBL7260100.1"/>
    <property type="molecule type" value="Genomic_DNA"/>
</dbReference>